<dbReference type="Proteomes" id="UP000008460">
    <property type="component" value="Chromosome"/>
</dbReference>
<gene>
    <name evidence="4" type="ordered locus">Celf_3570</name>
</gene>
<dbReference type="InterPro" id="IPR011089">
    <property type="entry name" value="GmrSD_C"/>
</dbReference>
<feature type="compositionally biased region" description="Low complexity" evidence="1">
    <location>
        <begin position="279"/>
        <end position="288"/>
    </location>
</feature>
<dbReference type="PROSITE" id="PS51257">
    <property type="entry name" value="PROKAR_LIPOPROTEIN"/>
    <property type="match status" value="1"/>
</dbReference>
<evidence type="ECO:0000256" key="2">
    <source>
        <dbReference type="SAM" id="SignalP"/>
    </source>
</evidence>
<sequence length="334" mass="34524">MTLASRTHRRPLVGGLVALVVASTAACGPLAPTDAAAVDPAPAGPAPSAPAHAADGSALAALALLEVKGRAPRTGYDRDLFAYREVDLDGNGCDVRNDVLRRDLVDAVLKDGTQGCVVQQGTLVDPYSGTTIPFTRGASTSDDVQIDHVVALSDAWQKGAQQLDEATRHRLGNDPLNLLAASGPLNQEKGDGDAATWLPPNTAFRCAYVARQVAVKYTFGLWVTQAEHDAIARILATCPEEPLPAGSAPLPGATDVQPPAAAAPAPAEAAPVEPPPAPDAAAPANPGNAVDCRDFATWAEADAWFRTYEPYYGDVAELDGNDDGEACESLPGAP</sequence>
<evidence type="ECO:0000313" key="5">
    <source>
        <dbReference type="Proteomes" id="UP000008460"/>
    </source>
</evidence>
<dbReference type="Pfam" id="PF07510">
    <property type="entry name" value="GmrSD_C"/>
    <property type="match status" value="1"/>
</dbReference>
<dbReference type="InterPro" id="IPR006311">
    <property type="entry name" value="TAT_signal"/>
</dbReference>
<proteinExistence type="predicted"/>
<protein>
    <recommendedName>
        <fullName evidence="3">GmrSD restriction endonucleases C-terminal domain-containing protein</fullName>
    </recommendedName>
</protein>
<dbReference type="HOGENOM" id="CLU_043034_0_0_11"/>
<accession>F4H3L3</accession>
<evidence type="ECO:0000313" key="4">
    <source>
        <dbReference type="EMBL" id="AEE47679.1"/>
    </source>
</evidence>
<dbReference type="eggNOG" id="COG2356">
    <property type="taxonomic scope" value="Bacteria"/>
</dbReference>
<evidence type="ECO:0000259" key="3">
    <source>
        <dbReference type="Pfam" id="PF07510"/>
    </source>
</evidence>
<dbReference type="RefSeq" id="WP_013772702.1">
    <property type="nucleotide sequence ID" value="NC_015514.1"/>
</dbReference>
<feature type="compositionally biased region" description="Low complexity" evidence="1">
    <location>
        <begin position="245"/>
        <end position="271"/>
    </location>
</feature>
<feature type="chain" id="PRO_5038413032" description="GmrSD restriction endonucleases C-terminal domain-containing protein" evidence="2">
    <location>
        <begin position="27"/>
        <end position="334"/>
    </location>
</feature>
<name>F4H3L3_CELFA</name>
<dbReference type="PROSITE" id="PS51318">
    <property type="entry name" value="TAT"/>
    <property type="match status" value="1"/>
</dbReference>
<keyword evidence="2" id="KW-0732">Signal</keyword>
<dbReference type="EMBL" id="CP002666">
    <property type="protein sequence ID" value="AEE47679.1"/>
    <property type="molecule type" value="Genomic_DNA"/>
</dbReference>
<feature type="domain" description="GmrSD restriction endonucleases C-terminal" evidence="3">
    <location>
        <begin position="95"/>
        <end position="233"/>
    </location>
</feature>
<dbReference type="PANTHER" id="PTHR24094:SF15">
    <property type="entry name" value="AMP-DEPENDENT SYNTHETASE_LIGASE DOMAIN-CONTAINING PROTEIN-RELATED"/>
    <property type="match status" value="1"/>
</dbReference>
<feature type="region of interest" description="Disordered" evidence="1">
    <location>
        <begin position="245"/>
        <end position="288"/>
    </location>
</feature>
<organism evidence="4 5">
    <name type="scientific">Cellulomonas fimi (strain ATCC 484 / DSM 20113 / JCM 1341 / CCUG 24087 / LMG 16345 / NBRC 15513 / NCIMB 8980 / NCTC 7547 / NRS-133)</name>
    <dbReference type="NCBI Taxonomy" id="590998"/>
    <lineage>
        <taxon>Bacteria</taxon>
        <taxon>Bacillati</taxon>
        <taxon>Actinomycetota</taxon>
        <taxon>Actinomycetes</taxon>
        <taxon>Micrococcales</taxon>
        <taxon>Cellulomonadaceae</taxon>
        <taxon>Cellulomonas</taxon>
    </lineage>
</organism>
<evidence type="ECO:0000256" key="1">
    <source>
        <dbReference type="SAM" id="MobiDB-lite"/>
    </source>
</evidence>
<dbReference type="PANTHER" id="PTHR24094">
    <property type="entry name" value="SECRETED PROTEIN"/>
    <property type="match status" value="1"/>
</dbReference>
<keyword evidence="5" id="KW-1185">Reference proteome</keyword>
<dbReference type="KEGG" id="cfi:Celf_3570"/>
<dbReference type="AlphaFoldDB" id="F4H3L3"/>
<reference evidence="4 5" key="1">
    <citation type="submission" date="2011-04" db="EMBL/GenBank/DDBJ databases">
        <title>Complete sequence of Cellulomonas fimi ATCC 484.</title>
        <authorList>
            <consortium name="US DOE Joint Genome Institute"/>
            <person name="Lucas S."/>
            <person name="Han J."/>
            <person name="Lapidus A."/>
            <person name="Cheng J.-F."/>
            <person name="Goodwin L."/>
            <person name="Pitluck S."/>
            <person name="Peters L."/>
            <person name="Chertkov O."/>
            <person name="Detter J.C."/>
            <person name="Han C."/>
            <person name="Tapia R."/>
            <person name="Land M."/>
            <person name="Hauser L."/>
            <person name="Kyrpides N."/>
            <person name="Ivanova N."/>
            <person name="Ovchinnikova G."/>
            <person name="Pagani I."/>
            <person name="Mead D."/>
            <person name="Brumm P."/>
            <person name="Woyke T."/>
        </authorList>
    </citation>
    <scope>NUCLEOTIDE SEQUENCE [LARGE SCALE GENOMIC DNA]</scope>
    <source>
        <strain evidence="5">ATCC 484 / DSM 20113 / JCM 1341 / NBRC 15513 / NCIMB 8980 / NCTC 7547</strain>
    </source>
</reference>
<feature type="signal peptide" evidence="2">
    <location>
        <begin position="1"/>
        <end position="26"/>
    </location>
</feature>